<keyword evidence="5 8" id="KW-1133">Transmembrane helix</keyword>
<organism evidence="10 11">
    <name type="scientific">Parapedobacter deserti</name>
    <dbReference type="NCBI Taxonomy" id="1912957"/>
    <lineage>
        <taxon>Bacteria</taxon>
        <taxon>Pseudomonadati</taxon>
        <taxon>Bacteroidota</taxon>
        <taxon>Sphingobacteriia</taxon>
        <taxon>Sphingobacteriales</taxon>
        <taxon>Sphingobacteriaceae</taxon>
        <taxon>Parapedobacter</taxon>
    </lineage>
</organism>
<sequence>MDQRHKLPTILWISCGVAALGGFLFGFDMAVVSGILPLLTEQFALSAFQQGWFVSSALVGCIVGVAMSGELGDRYGRRRVLVLSAILFLVSALGCGSLPAFSSIVASRILGGVGVGIASSMVPLYISEIAPARVRGRLVTYYQLAVTFGILVAYLSNAFLLQTAVTDIIGNTPGWLGVWFNDQVWRGMFIVEALPALVFLLGLLAIPESPRWLIQKGRTATGAALLHRFVGATEATADLENRRQDGGQHRSSYRELFSPHLRKALLLGLLLPLFSQFCGINAIIYYGPSILSSAGVSLSSSLQSQIIFGVANMAFTLIAVWKVDKLGRRPLYLIGTSASALSLLVAGYCFYAGNTQGMLLLVAVIIFLASFAFSLGPLKFVVAAEIFPAHIRGRAMALSIMVMWIADTIIGQLTPLLLEGIGAAFTFWLFALFCVLAFVAVYQLLPETKGKSLEEIERQWLEKNVNS</sequence>
<evidence type="ECO:0000256" key="8">
    <source>
        <dbReference type="SAM" id="Phobius"/>
    </source>
</evidence>
<comment type="similarity">
    <text evidence="2 7">Belongs to the major facilitator superfamily. Sugar transporter (TC 2.A.1.1) family.</text>
</comment>
<dbReference type="PRINTS" id="PR00171">
    <property type="entry name" value="SUGRTRNSPORT"/>
</dbReference>
<feature type="transmembrane region" description="Helical" evidence="8">
    <location>
        <begin position="264"/>
        <end position="286"/>
    </location>
</feature>
<evidence type="ECO:0000256" key="6">
    <source>
        <dbReference type="ARBA" id="ARBA00023136"/>
    </source>
</evidence>
<evidence type="ECO:0000313" key="11">
    <source>
        <dbReference type="Proteomes" id="UP001595526"/>
    </source>
</evidence>
<dbReference type="PROSITE" id="PS00217">
    <property type="entry name" value="SUGAR_TRANSPORT_2"/>
    <property type="match status" value="1"/>
</dbReference>
<dbReference type="InterPro" id="IPR036259">
    <property type="entry name" value="MFS_trans_sf"/>
</dbReference>
<reference evidence="11" key="1">
    <citation type="journal article" date="2019" name="Int. J. Syst. Evol. Microbiol.">
        <title>The Global Catalogue of Microorganisms (GCM) 10K type strain sequencing project: providing services to taxonomists for standard genome sequencing and annotation.</title>
        <authorList>
            <consortium name="The Broad Institute Genomics Platform"/>
            <consortium name="The Broad Institute Genome Sequencing Center for Infectious Disease"/>
            <person name="Wu L."/>
            <person name="Ma J."/>
        </authorList>
    </citation>
    <scope>NUCLEOTIDE SEQUENCE [LARGE SCALE GENOMIC DNA]</scope>
    <source>
        <strain evidence="11">KCTC 52416</strain>
    </source>
</reference>
<dbReference type="Proteomes" id="UP001595526">
    <property type="component" value="Unassembled WGS sequence"/>
</dbReference>
<keyword evidence="4 8" id="KW-0812">Transmembrane</keyword>
<dbReference type="InterPro" id="IPR050814">
    <property type="entry name" value="Myo-inositol_Transporter"/>
</dbReference>
<evidence type="ECO:0000256" key="5">
    <source>
        <dbReference type="ARBA" id="ARBA00022989"/>
    </source>
</evidence>
<proteinExistence type="inferred from homology"/>
<protein>
    <submittedName>
        <fullName evidence="10">Sugar porter family MFS transporter</fullName>
    </submittedName>
</protein>
<name>A0ABV7JM45_9SPHI</name>
<feature type="transmembrane region" description="Helical" evidence="8">
    <location>
        <begin position="184"/>
        <end position="206"/>
    </location>
</feature>
<dbReference type="InterPro" id="IPR005829">
    <property type="entry name" value="Sugar_transporter_CS"/>
</dbReference>
<feature type="transmembrane region" description="Helical" evidence="8">
    <location>
        <begin position="138"/>
        <end position="164"/>
    </location>
</feature>
<evidence type="ECO:0000256" key="7">
    <source>
        <dbReference type="RuleBase" id="RU003346"/>
    </source>
</evidence>
<feature type="transmembrane region" description="Helical" evidence="8">
    <location>
        <begin position="306"/>
        <end position="324"/>
    </location>
</feature>
<dbReference type="PROSITE" id="PS00216">
    <property type="entry name" value="SUGAR_TRANSPORT_1"/>
    <property type="match status" value="1"/>
</dbReference>
<comment type="subcellular location">
    <subcellularLocation>
        <location evidence="1">Membrane</location>
        <topology evidence="1">Multi-pass membrane protein</topology>
    </subcellularLocation>
</comment>
<keyword evidence="3 7" id="KW-0813">Transport</keyword>
<evidence type="ECO:0000256" key="3">
    <source>
        <dbReference type="ARBA" id="ARBA00022448"/>
    </source>
</evidence>
<dbReference type="PANTHER" id="PTHR48020:SF12">
    <property type="entry name" value="PROTON MYO-INOSITOL COTRANSPORTER"/>
    <property type="match status" value="1"/>
</dbReference>
<dbReference type="InterPro" id="IPR005828">
    <property type="entry name" value="MFS_sugar_transport-like"/>
</dbReference>
<dbReference type="InterPro" id="IPR003663">
    <property type="entry name" value="Sugar/inositol_transpt"/>
</dbReference>
<dbReference type="Pfam" id="PF00083">
    <property type="entry name" value="Sugar_tr"/>
    <property type="match status" value="1"/>
</dbReference>
<evidence type="ECO:0000259" key="9">
    <source>
        <dbReference type="PROSITE" id="PS50850"/>
    </source>
</evidence>
<dbReference type="RefSeq" id="WP_379024510.1">
    <property type="nucleotide sequence ID" value="NZ_JBHRTA010000038.1"/>
</dbReference>
<feature type="transmembrane region" description="Helical" evidence="8">
    <location>
        <begin position="80"/>
        <end position="101"/>
    </location>
</feature>
<accession>A0ABV7JM45</accession>
<keyword evidence="11" id="KW-1185">Reference proteome</keyword>
<feature type="transmembrane region" description="Helical" evidence="8">
    <location>
        <begin position="395"/>
        <end position="413"/>
    </location>
</feature>
<evidence type="ECO:0000256" key="4">
    <source>
        <dbReference type="ARBA" id="ARBA00022692"/>
    </source>
</evidence>
<keyword evidence="6 8" id="KW-0472">Membrane</keyword>
<dbReference type="Gene3D" id="1.20.1250.20">
    <property type="entry name" value="MFS general substrate transporter like domains"/>
    <property type="match status" value="2"/>
</dbReference>
<dbReference type="InterPro" id="IPR020846">
    <property type="entry name" value="MFS_dom"/>
</dbReference>
<dbReference type="PANTHER" id="PTHR48020">
    <property type="entry name" value="PROTON MYO-INOSITOL COTRANSPORTER"/>
    <property type="match status" value="1"/>
</dbReference>
<comment type="caution">
    <text evidence="10">The sequence shown here is derived from an EMBL/GenBank/DDBJ whole genome shotgun (WGS) entry which is preliminary data.</text>
</comment>
<dbReference type="NCBIfam" id="TIGR00879">
    <property type="entry name" value="SP"/>
    <property type="match status" value="1"/>
</dbReference>
<feature type="domain" description="Major facilitator superfamily (MFS) profile" evidence="9">
    <location>
        <begin position="14"/>
        <end position="449"/>
    </location>
</feature>
<evidence type="ECO:0000313" key="10">
    <source>
        <dbReference type="EMBL" id="MFC3199159.1"/>
    </source>
</evidence>
<feature type="transmembrane region" description="Helical" evidence="8">
    <location>
        <begin position="12"/>
        <end position="39"/>
    </location>
</feature>
<dbReference type="EMBL" id="JBHRTA010000038">
    <property type="protein sequence ID" value="MFC3199159.1"/>
    <property type="molecule type" value="Genomic_DNA"/>
</dbReference>
<feature type="transmembrane region" description="Helical" evidence="8">
    <location>
        <begin position="107"/>
        <end position="126"/>
    </location>
</feature>
<dbReference type="SUPFAM" id="SSF103473">
    <property type="entry name" value="MFS general substrate transporter"/>
    <property type="match status" value="1"/>
</dbReference>
<feature type="transmembrane region" description="Helical" evidence="8">
    <location>
        <begin position="331"/>
        <end position="353"/>
    </location>
</feature>
<feature type="transmembrane region" description="Helical" evidence="8">
    <location>
        <begin position="425"/>
        <end position="445"/>
    </location>
</feature>
<dbReference type="PROSITE" id="PS50850">
    <property type="entry name" value="MFS"/>
    <property type="match status" value="1"/>
</dbReference>
<evidence type="ECO:0000256" key="2">
    <source>
        <dbReference type="ARBA" id="ARBA00010992"/>
    </source>
</evidence>
<feature type="transmembrane region" description="Helical" evidence="8">
    <location>
        <begin position="359"/>
        <end position="383"/>
    </location>
</feature>
<gene>
    <name evidence="10" type="ORF">ACFOET_16155</name>
</gene>
<evidence type="ECO:0000256" key="1">
    <source>
        <dbReference type="ARBA" id="ARBA00004141"/>
    </source>
</evidence>
<feature type="transmembrane region" description="Helical" evidence="8">
    <location>
        <begin position="51"/>
        <end position="68"/>
    </location>
</feature>